<dbReference type="AlphaFoldDB" id="A0A1M4UYV0"/>
<dbReference type="Proteomes" id="UP000325134">
    <property type="component" value="Unassembled WGS sequence"/>
</dbReference>
<dbReference type="InterPro" id="IPR000073">
    <property type="entry name" value="AB_hydrolase_1"/>
</dbReference>
<dbReference type="InterPro" id="IPR050228">
    <property type="entry name" value="Carboxylesterase_BioH"/>
</dbReference>
<dbReference type="Pfam" id="PF12697">
    <property type="entry name" value="Abhydrolase_6"/>
    <property type="match status" value="1"/>
</dbReference>
<reference evidence="2 3" key="1">
    <citation type="submission" date="2016-11" db="EMBL/GenBank/DDBJ databases">
        <authorList>
            <person name="Varghese N."/>
            <person name="Submissions S."/>
        </authorList>
    </citation>
    <scope>NUCLEOTIDE SEQUENCE [LARGE SCALE GENOMIC DNA]</scope>
    <source>
        <strain evidence="2 3">DSM 29341</strain>
    </source>
</reference>
<proteinExistence type="predicted"/>
<evidence type="ECO:0000259" key="1">
    <source>
        <dbReference type="Pfam" id="PF12697"/>
    </source>
</evidence>
<feature type="domain" description="AB hydrolase-1" evidence="1">
    <location>
        <begin position="31"/>
        <end position="222"/>
    </location>
</feature>
<dbReference type="SUPFAM" id="SSF53474">
    <property type="entry name" value="alpha/beta-Hydrolases"/>
    <property type="match status" value="1"/>
</dbReference>
<evidence type="ECO:0000313" key="3">
    <source>
        <dbReference type="Proteomes" id="UP000325134"/>
    </source>
</evidence>
<dbReference type="PRINTS" id="PR00111">
    <property type="entry name" value="ABHYDROLASE"/>
</dbReference>
<evidence type="ECO:0000313" key="2">
    <source>
        <dbReference type="EMBL" id="SHE61852.1"/>
    </source>
</evidence>
<name>A0A1M4UYV0_9RHOB</name>
<keyword evidence="3" id="KW-1185">Reference proteome</keyword>
<dbReference type="OrthoDB" id="5491135at2"/>
<dbReference type="PANTHER" id="PTHR43194:SF2">
    <property type="entry name" value="PEROXISOMAL MEMBRANE PROTEIN LPX1"/>
    <property type="match status" value="1"/>
</dbReference>
<dbReference type="EMBL" id="FQVK01000005">
    <property type="protein sequence ID" value="SHE61852.1"/>
    <property type="molecule type" value="Genomic_DNA"/>
</dbReference>
<accession>A0A1M4UYV0</accession>
<dbReference type="InterPro" id="IPR029058">
    <property type="entry name" value="AB_hydrolase_fold"/>
</dbReference>
<sequence length="230" mass="24971">MTPLVLLPGMMCDARLFGPQIEALSGTTPLISVPLAGRDSVAALAADVLACAPNQFVLAGLSMGGIVAMEVLRQAPDRVARLALLDTNPLAERPEVKARRIPQMAAVEQGELRRVMRDEMKPNYLADGPRQGAILDLCMAMAMDLGPEAFLRQSRALMDRPDQTETLRSYAGPSLVLCGRQDGLCPIERHQLMHGLLSNSTLTVIEGAGHLPTLERPEETTAALRRWLEE</sequence>
<dbReference type="Gene3D" id="3.40.50.1820">
    <property type="entry name" value="alpha/beta hydrolase"/>
    <property type="match status" value="1"/>
</dbReference>
<dbReference type="RefSeq" id="WP_149774990.1">
    <property type="nucleotide sequence ID" value="NZ_FQVK01000005.1"/>
</dbReference>
<gene>
    <name evidence="2" type="ORF">SAMN05444279_10552</name>
</gene>
<dbReference type="PANTHER" id="PTHR43194">
    <property type="entry name" value="HYDROLASE ALPHA/BETA FOLD FAMILY"/>
    <property type="match status" value="1"/>
</dbReference>
<organism evidence="2 3">
    <name type="scientific">Ruegeria intermedia</name>
    <dbReference type="NCBI Taxonomy" id="996115"/>
    <lineage>
        <taxon>Bacteria</taxon>
        <taxon>Pseudomonadati</taxon>
        <taxon>Pseudomonadota</taxon>
        <taxon>Alphaproteobacteria</taxon>
        <taxon>Rhodobacterales</taxon>
        <taxon>Roseobacteraceae</taxon>
        <taxon>Ruegeria</taxon>
    </lineage>
</organism>
<protein>
    <submittedName>
        <fullName evidence="2">Pimeloyl-ACP methyl ester carboxylesterase</fullName>
    </submittedName>
</protein>